<sequence>MLRLRLRTAYPHNVALSVHGPCRATPRVSHLYRAFTTTYPRIDDHSGKVTIKWYEQTFPWSVKRRRVDPNHPVGEHDEEIREVQAEIDKLRAELHEMENPPEGKTFVEPLLEQLPEEEQKRLRAAIKQDELNRARIEQEKALVRQKLEERLPKKADLEILWELPRDQSTYLRNLNETIYQASSKLPSPLESRDVRKKLWQAYARCKAFLPPFLHLIPDRAWEVLFVSQEIGLSNGDPHWAQLVTLTEDKLKAGKQLNKYERMLYVWALRNEGRKEDAISQWQDLKTQLGDDEEATDGYELLGVQLFASEGDPEKAEKISSSFLRKGPQKESRILIPIIEAWAQRGDDVGFKHAWVLYLQLKKRLGDNITMDDYDNIILSFLNSGRADLGLAVFKDMMLTGQKSDQGSVELYSKSLGFMNKIDPSAITVEALNKIALTGLTTLPKRFQNKFFFGKWISKLLSIGASDAAASVIELMYERGVRPDSKHLNGIVGAWLRSGTDQNREKAAQMAWAMVYERIDLVKKRQKADKVETPNVPDFQPPSIHVHLRRTVAPATIETMCLLLQHYTRRSQDTNIQLVLDALAATEMEPNTYFINHLMYLDLRHGRHGAAFTKYKKMFGWQIPNLDTFICLWDCEKAHIDDLAVGNHREEFPNPRELMSEMMNWISLLSMKANPSERKLVQQEFHKGIYDQIFRCMCQSSDLEGAIVAAYAMKETFGYYPDEANARMVSLQVVRMSVGEEEARRRRKRGRSAGKNPQRQPNSAKIIQAFALTANQRHEVLKEHGIDVLRSNDEHLKEEEALFILAEFIRTILRRLAVDDTLVESNIEKAAWEMGASGIRMEDPLPSYDIKSQALNGVAAAETEIA</sequence>
<gene>
    <name evidence="3" type="ORF">JMJ35_002018</name>
</gene>
<evidence type="ECO:0000313" key="3">
    <source>
        <dbReference type="EMBL" id="KAK0515984.1"/>
    </source>
</evidence>
<evidence type="ECO:0000256" key="1">
    <source>
        <dbReference type="SAM" id="Coils"/>
    </source>
</evidence>
<reference evidence="3" key="1">
    <citation type="submission" date="2023-03" db="EMBL/GenBank/DDBJ databases">
        <title>Complete genome of Cladonia borealis.</title>
        <authorList>
            <person name="Park H."/>
        </authorList>
    </citation>
    <scope>NUCLEOTIDE SEQUENCE</scope>
    <source>
        <strain evidence="3">ANT050790</strain>
    </source>
</reference>
<name>A0AA39V7B5_9LECA</name>
<dbReference type="Gene3D" id="1.25.40.10">
    <property type="entry name" value="Tetratricopeptide repeat domain"/>
    <property type="match status" value="1"/>
</dbReference>
<evidence type="ECO:0000313" key="4">
    <source>
        <dbReference type="Proteomes" id="UP001166286"/>
    </source>
</evidence>
<proteinExistence type="predicted"/>
<dbReference type="AlphaFoldDB" id="A0AA39V7B5"/>
<keyword evidence="4" id="KW-1185">Reference proteome</keyword>
<evidence type="ECO:0000256" key="2">
    <source>
        <dbReference type="SAM" id="MobiDB-lite"/>
    </source>
</evidence>
<protein>
    <recommendedName>
        <fullName evidence="5">Pentatricopeptide repeat protein</fullName>
    </recommendedName>
</protein>
<organism evidence="3 4">
    <name type="scientific">Cladonia borealis</name>
    <dbReference type="NCBI Taxonomy" id="184061"/>
    <lineage>
        <taxon>Eukaryota</taxon>
        <taxon>Fungi</taxon>
        <taxon>Dikarya</taxon>
        <taxon>Ascomycota</taxon>
        <taxon>Pezizomycotina</taxon>
        <taxon>Lecanoromycetes</taxon>
        <taxon>OSLEUM clade</taxon>
        <taxon>Lecanoromycetidae</taxon>
        <taxon>Lecanorales</taxon>
        <taxon>Lecanorineae</taxon>
        <taxon>Cladoniaceae</taxon>
        <taxon>Cladonia</taxon>
    </lineage>
</organism>
<accession>A0AA39V7B5</accession>
<dbReference type="EMBL" id="JAFEKC020000003">
    <property type="protein sequence ID" value="KAK0515984.1"/>
    <property type="molecule type" value="Genomic_DNA"/>
</dbReference>
<feature type="region of interest" description="Disordered" evidence="2">
    <location>
        <begin position="739"/>
        <end position="760"/>
    </location>
</feature>
<dbReference type="InterPro" id="IPR011990">
    <property type="entry name" value="TPR-like_helical_dom_sf"/>
</dbReference>
<evidence type="ECO:0008006" key="5">
    <source>
        <dbReference type="Google" id="ProtNLM"/>
    </source>
</evidence>
<keyword evidence="1" id="KW-0175">Coiled coil</keyword>
<dbReference type="PANTHER" id="PTHR47930">
    <property type="entry name" value="YALI0C12947P"/>
    <property type="match status" value="1"/>
</dbReference>
<comment type="caution">
    <text evidence="3">The sequence shown here is derived from an EMBL/GenBank/DDBJ whole genome shotgun (WGS) entry which is preliminary data.</text>
</comment>
<dbReference type="Proteomes" id="UP001166286">
    <property type="component" value="Unassembled WGS sequence"/>
</dbReference>
<dbReference type="PANTHER" id="PTHR47930:SF2">
    <property type="entry name" value="PENTATRICOPEPTIDE REPEAT PROTEIN (AFU_ORTHOLOGUE AFUA_8G04250)"/>
    <property type="match status" value="1"/>
</dbReference>
<feature type="coiled-coil region" evidence="1">
    <location>
        <begin position="73"/>
        <end position="146"/>
    </location>
</feature>